<dbReference type="InterPro" id="IPR011051">
    <property type="entry name" value="RmlC_Cupin_sf"/>
</dbReference>
<dbReference type="EMBL" id="NKYE01000010">
    <property type="protein sequence ID" value="OZM71964.1"/>
    <property type="molecule type" value="Genomic_DNA"/>
</dbReference>
<dbReference type="FunCoup" id="A0A263D0I7">
    <property type="interactions" value="13"/>
</dbReference>
<accession>A0A263D0I7</accession>
<keyword evidence="1" id="KW-0805">Transcription regulation</keyword>
<dbReference type="PANTHER" id="PTHR11019:SF199">
    <property type="entry name" value="HTH-TYPE TRANSCRIPTIONAL REGULATOR NIMR"/>
    <property type="match status" value="1"/>
</dbReference>
<evidence type="ECO:0000256" key="2">
    <source>
        <dbReference type="ARBA" id="ARBA00023125"/>
    </source>
</evidence>
<dbReference type="GO" id="GO:0003700">
    <property type="term" value="F:DNA-binding transcription factor activity"/>
    <property type="evidence" value="ECO:0007669"/>
    <property type="project" value="InterPro"/>
</dbReference>
<reference evidence="5 6" key="1">
    <citation type="submission" date="2017-07" db="EMBL/GenBank/DDBJ databases">
        <title>Amycolatopsis antarcticus sp. nov., isolated from the surface of an Antarcticus brown macroalga.</title>
        <authorList>
            <person name="Wang J."/>
            <person name="Leiva S."/>
            <person name="Huang J."/>
            <person name="Huang Y."/>
        </authorList>
    </citation>
    <scope>NUCLEOTIDE SEQUENCE [LARGE SCALE GENOMIC DNA]</scope>
    <source>
        <strain evidence="5 6">AU-G6</strain>
    </source>
</reference>
<dbReference type="InParanoid" id="A0A263D0I7"/>
<organism evidence="5 6">
    <name type="scientific">Amycolatopsis antarctica</name>
    <dbReference type="NCBI Taxonomy" id="1854586"/>
    <lineage>
        <taxon>Bacteria</taxon>
        <taxon>Bacillati</taxon>
        <taxon>Actinomycetota</taxon>
        <taxon>Actinomycetes</taxon>
        <taxon>Pseudonocardiales</taxon>
        <taxon>Pseudonocardiaceae</taxon>
        <taxon>Amycolatopsis</taxon>
    </lineage>
</organism>
<evidence type="ECO:0000256" key="1">
    <source>
        <dbReference type="ARBA" id="ARBA00023015"/>
    </source>
</evidence>
<sequence>MQERTLPVYPAGSVDVPYVIADMDELVADDTRWGEHSHPTHELLWNERGTSTASIGPRTWTITPMVGLWIPAGVLHAGLARAGTWYRAAQFDVRDAPALADEPVAVKITPLLGLLLERLRDTTLTSASRGVTESMVLDVLAPSPHALVVHAPKAELLRPVVDALRQDPGDQRTLAEWSRALGASTRTISRAFLAETGLGFSGWVGTLRAHRAVELLVAGSSPEEVAAATGYASVSAFGAAFRRVTGLTPGSFRHR</sequence>
<dbReference type="OrthoDB" id="2039152at2"/>
<evidence type="ECO:0000259" key="4">
    <source>
        <dbReference type="PROSITE" id="PS01124"/>
    </source>
</evidence>
<dbReference type="SUPFAM" id="SSF46689">
    <property type="entry name" value="Homeodomain-like"/>
    <property type="match status" value="1"/>
</dbReference>
<dbReference type="GO" id="GO:0043565">
    <property type="term" value="F:sequence-specific DNA binding"/>
    <property type="evidence" value="ECO:0007669"/>
    <property type="project" value="InterPro"/>
</dbReference>
<dbReference type="SUPFAM" id="SSF51182">
    <property type="entry name" value="RmlC-like cupins"/>
    <property type="match status" value="1"/>
</dbReference>
<protein>
    <submittedName>
        <fullName evidence="5">AraC family transcriptional regulator</fullName>
    </submittedName>
</protein>
<keyword evidence="3" id="KW-0804">Transcription</keyword>
<dbReference type="InterPro" id="IPR018060">
    <property type="entry name" value="HTH_AraC"/>
</dbReference>
<comment type="caution">
    <text evidence="5">The sequence shown here is derived from an EMBL/GenBank/DDBJ whole genome shotgun (WGS) entry which is preliminary data.</text>
</comment>
<dbReference type="InterPro" id="IPR009057">
    <property type="entry name" value="Homeodomain-like_sf"/>
</dbReference>
<dbReference type="RefSeq" id="WP_094863920.1">
    <property type="nucleotide sequence ID" value="NZ_NKYE01000010.1"/>
</dbReference>
<proteinExistence type="predicted"/>
<dbReference type="SMART" id="SM00342">
    <property type="entry name" value="HTH_ARAC"/>
    <property type="match status" value="1"/>
</dbReference>
<dbReference type="Proteomes" id="UP000242444">
    <property type="component" value="Unassembled WGS sequence"/>
</dbReference>
<dbReference type="Pfam" id="PF12833">
    <property type="entry name" value="HTH_18"/>
    <property type="match status" value="1"/>
</dbReference>
<gene>
    <name evidence="5" type="ORF">CFN78_17645</name>
</gene>
<dbReference type="InterPro" id="IPR003313">
    <property type="entry name" value="AraC-bd"/>
</dbReference>
<dbReference type="PANTHER" id="PTHR11019">
    <property type="entry name" value="HTH-TYPE TRANSCRIPTIONAL REGULATOR NIMR"/>
    <property type="match status" value="1"/>
</dbReference>
<dbReference type="PROSITE" id="PS01124">
    <property type="entry name" value="HTH_ARAC_FAMILY_2"/>
    <property type="match status" value="1"/>
</dbReference>
<keyword evidence="6" id="KW-1185">Reference proteome</keyword>
<keyword evidence="2" id="KW-0238">DNA-binding</keyword>
<dbReference type="Gene3D" id="1.10.10.60">
    <property type="entry name" value="Homeodomain-like"/>
    <property type="match status" value="1"/>
</dbReference>
<feature type="domain" description="HTH araC/xylS-type" evidence="4">
    <location>
        <begin position="158"/>
        <end position="255"/>
    </location>
</feature>
<evidence type="ECO:0000313" key="6">
    <source>
        <dbReference type="Proteomes" id="UP000242444"/>
    </source>
</evidence>
<dbReference type="AlphaFoldDB" id="A0A263D0I7"/>
<name>A0A263D0I7_9PSEU</name>
<evidence type="ECO:0000313" key="5">
    <source>
        <dbReference type="EMBL" id="OZM71964.1"/>
    </source>
</evidence>
<dbReference type="Pfam" id="PF02311">
    <property type="entry name" value="AraC_binding"/>
    <property type="match status" value="1"/>
</dbReference>
<evidence type="ECO:0000256" key="3">
    <source>
        <dbReference type="ARBA" id="ARBA00023163"/>
    </source>
</evidence>